<name>A0ABD5ST79_9EURY</name>
<gene>
    <name evidence="2" type="ORF">ACFQE6_26155</name>
</gene>
<protein>
    <submittedName>
        <fullName evidence="2">Uncharacterized protein</fullName>
    </submittedName>
</protein>
<sequence>MDSLRADGWGDVAFLLIAVMSAVFFWYINGFYLNWLVFVAGIGAGVIVHRTFYFADNHPVAGFPVTMVLVLALVAAVHVNH</sequence>
<proteinExistence type="predicted"/>
<dbReference type="AlphaFoldDB" id="A0ABD5ST79"/>
<dbReference type="Proteomes" id="UP001596383">
    <property type="component" value="Unassembled WGS sequence"/>
</dbReference>
<accession>A0ABD5ST79</accession>
<keyword evidence="3" id="KW-1185">Reference proteome</keyword>
<dbReference type="RefSeq" id="WP_273741148.1">
    <property type="nucleotide sequence ID" value="NZ_JAQIVI010000536.1"/>
</dbReference>
<feature type="transmembrane region" description="Helical" evidence="1">
    <location>
        <begin position="61"/>
        <end position="79"/>
    </location>
</feature>
<keyword evidence="1" id="KW-0812">Transmembrane</keyword>
<comment type="caution">
    <text evidence="2">The sequence shown here is derived from an EMBL/GenBank/DDBJ whole genome shotgun (WGS) entry which is preliminary data.</text>
</comment>
<reference evidence="2 3" key="1">
    <citation type="journal article" date="2019" name="Int. J. Syst. Evol. Microbiol.">
        <title>The Global Catalogue of Microorganisms (GCM) 10K type strain sequencing project: providing services to taxonomists for standard genome sequencing and annotation.</title>
        <authorList>
            <consortium name="The Broad Institute Genomics Platform"/>
            <consortium name="The Broad Institute Genome Sequencing Center for Infectious Disease"/>
            <person name="Wu L."/>
            <person name="Ma J."/>
        </authorList>
    </citation>
    <scope>NUCLEOTIDE SEQUENCE [LARGE SCALE GENOMIC DNA]</scope>
    <source>
        <strain evidence="2 3">LMG 29247</strain>
    </source>
</reference>
<evidence type="ECO:0000313" key="3">
    <source>
        <dbReference type="Proteomes" id="UP001596383"/>
    </source>
</evidence>
<organism evidence="2 3">
    <name type="scientific">Natrinema soli</name>
    <dbReference type="NCBI Taxonomy" id="1930624"/>
    <lineage>
        <taxon>Archaea</taxon>
        <taxon>Methanobacteriati</taxon>
        <taxon>Methanobacteriota</taxon>
        <taxon>Stenosarchaea group</taxon>
        <taxon>Halobacteria</taxon>
        <taxon>Halobacteriales</taxon>
        <taxon>Natrialbaceae</taxon>
        <taxon>Natrinema</taxon>
    </lineage>
</organism>
<dbReference type="EMBL" id="JBHSWV010000536">
    <property type="protein sequence ID" value="MFC6768360.1"/>
    <property type="molecule type" value="Genomic_DNA"/>
</dbReference>
<keyword evidence="1" id="KW-0472">Membrane</keyword>
<evidence type="ECO:0000256" key="1">
    <source>
        <dbReference type="SAM" id="Phobius"/>
    </source>
</evidence>
<feature type="transmembrane region" description="Helical" evidence="1">
    <location>
        <begin position="12"/>
        <end position="28"/>
    </location>
</feature>
<evidence type="ECO:0000313" key="2">
    <source>
        <dbReference type="EMBL" id="MFC6768360.1"/>
    </source>
</evidence>
<keyword evidence="1" id="KW-1133">Transmembrane helix</keyword>
<feature type="transmembrane region" description="Helical" evidence="1">
    <location>
        <begin position="35"/>
        <end position="55"/>
    </location>
</feature>